<dbReference type="Pfam" id="PF05063">
    <property type="entry name" value="MT-A70"/>
    <property type="match status" value="1"/>
</dbReference>
<dbReference type="Proteomes" id="UP001327560">
    <property type="component" value="Chromosome 6"/>
</dbReference>
<dbReference type="InterPro" id="IPR029063">
    <property type="entry name" value="SAM-dependent_MTases_sf"/>
</dbReference>
<comment type="similarity">
    <text evidence="4">Belongs to the MT-A70-like family.</text>
</comment>
<comment type="similarity">
    <text evidence="1 5">Belongs to the glycosyl hydrolase 27 family.</text>
</comment>
<feature type="region of interest" description="Disordered" evidence="6">
    <location>
        <begin position="399"/>
        <end position="451"/>
    </location>
</feature>
<keyword evidence="8" id="KW-1185">Reference proteome</keyword>
<reference evidence="7 8" key="1">
    <citation type="submission" date="2023-10" db="EMBL/GenBank/DDBJ databases">
        <title>Chromosome-scale genome assembly provides insights into flower coloration mechanisms of Canna indica.</title>
        <authorList>
            <person name="Li C."/>
        </authorList>
    </citation>
    <scope>NUCLEOTIDE SEQUENCE [LARGE SCALE GENOMIC DNA]</scope>
    <source>
        <tissue evidence="7">Flower</tissue>
    </source>
</reference>
<evidence type="ECO:0000256" key="5">
    <source>
        <dbReference type="RuleBase" id="RU361168"/>
    </source>
</evidence>
<evidence type="ECO:0000313" key="8">
    <source>
        <dbReference type="Proteomes" id="UP001327560"/>
    </source>
</evidence>
<evidence type="ECO:0000256" key="3">
    <source>
        <dbReference type="ARBA" id="ARBA00023295"/>
    </source>
</evidence>
<gene>
    <name evidence="7" type="ORF">Cni_G18799</name>
</gene>
<dbReference type="SUPFAM" id="SSF53335">
    <property type="entry name" value="S-adenosyl-L-methionine-dependent methyltransferases"/>
    <property type="match status" value="1"/>
</dbReference>
<dbReference type="InterPro" id="IPR002241">
    <property type="entry name" value="Glyco_hydro_27"/>
</dbReference>
<dbReference type="InterPro" id="IPR013785">
    <property type="entry name" value="Aldolase_TIM"/>
</dbReference>
<dbReference type="SUPFAM" id="SSF51445">
    <property type="entry name" value="(Trans)glycosidases"/>
    <property type="match status" value="1"/>
</dbReference>
<evidence type="ECO:0000256" key="1">
    <source>
        <dbReference type="ARBA" id="ARBA00009743"/>
    </source>
</evidence>
<dbReference type="PANTHER" id="PTHR12829">
    <property type="entry name" value="N6-ADENOSINE-METHYLTRANSFERASE"/>
    <property type="match status" value="1"/>
</dbReference>
<dbReference type="PANTHER" id="PTHR12829:SF2">
    <property type="entry name" value="N6-ADENOSINE-METHYLTRANSFERASE MT-A70-LIKE"/>
    <property type="match status" value="1"/>
</dbReference>
<dbReference type="GO" id="GO:0008168">
    <property type="term" value="F:methyltransferase activity"/>
    <property type="evidence" value="ECO:0007669"/>
    <property type="project" value="TreeGrafter"/>
</dbReference>
<evidence type="ECO:0000256" key="4">
    <source>
        <dbReference type="PROSITE-ProRule" id="PRU00489"/>
    </source>
</evidence>
<dbReference type="AlphaFoldDB" id="A0AAQ3KK59"/>
<organism evidence="7 8">
    <name type="scientific">Canna indica</name>
    <name type="common">Indian-shot</name>
    <dbReference type="NCBI Taxonomy" id="4628"/>
    <lineage>
        <taxon>Eukaryota</taxon>
        <taxon>Viridiplantae</taxon>
        <taxon>Streptophyta</taxon>
        <taxon>Embryophyta</taxon>
        <taxon>Tracheophyta</taxon>
        <taxon>Spermatophyta</taxon>
        <taxon>Magnoliopsida</taxon>
        <taxon>Liliopsida</taxon>
        <taxon>Zingiberales</taxon>
        <taxon>Cannaceae</taxon>
        <taxon>Canna</taxon>
    </lineage>
</organism>
<feature type="region of interest" description="Disordered" evidence="6">
    <location>
        <begin position="241"/>
        <end position="297"/>
    </location>
</feature>
<dbReference type="InterPro" id="IPR007757">
    <property type="entry name" value="MT-A70-like"/>
</dbReference>
<name>A0AAQ3KK59_9LILI</name>
<dbReference type="Pfam" id="PF16499">
    <property type="entry name" value="Melibiase_2"/>
    <property type="match status" value="1"/>
</dbReference>
<feature type="compositionally biased region" description="Low complexity" evidence="6">
    <location>
        <begin position="412"/>
        <end position="431"/>
    </location>
</feature>
<dbReference type="GO" id="GO:0036396">
    <property type="term" value="C:RNA N6-methyladenosine methyltransferase complex"/>
    <property type="evidence" value="ECO:0007669"/>
    <property type="project" value="TreeGrafter"/>
</dbReference>
<comment type="catalytic activity">
    <reaction evidence="5">
        <text>Hydrolysis of terminal, non-reducing alpha-D-galactose residues in alpha-D-galactosides, including galactose oligosaccharides, galactomannans and galactolipids.</text>
        <dbReference type="EC" id="3.2.1.22"/>
    </reaction>
</comment>
<keyword evidence="2 5" id="KW-0378">Hydrolase</keyword>
<dbReference type="PROSITE" id="PS51143">
    <property type="entry name" value="MT_A70"/>
    <property type="match status" value="1"/>
</dbReference>
<dbReference type="EC" id="3.2.1.22" evidence="5"/>
<dbReference type="InterPro" id="IPR017853">
    <property type="entry name" value="GH"/>
</dbReference>
<keyword evidence="3 5" id="KW-0326">Glycosidase</keyword>
<dbReference type="PRINTS" id="PR00740">
    <property type="entry name" value="GLHYDRLASE27"/>
</dbReference>
<feature type="region of interest" description="Disordered" evidence="6">
    <location>
        <begin position="493"/>
        <end position="514"/>
    </location>
</feature>
<protein>
    <recommendedName>
        <fullName evidence="5">Alpha-galactosidase</fullName>
        <ecNumber evidence="5">3.2.1.22</ecNumber>
    </recommendedName>
    <alternativeName>
        <fullName evidence="5">Melibiase</fullName>
    </alternativeName>
</protein>
<accession>A0AAQ3KK59</accession>
<dbReference type="Gene3D" id="3.40.50.150">
    <property type="entry name" value="Vaccinia Virus protein VP39"/>
    <property type="match status" value="1"/>
</dbReference>
<dbReference type="Gene3D" id="3.20.20.70">
    <property type="entry name" value="Aldolase class I"/>
    <property type="match status" value="1"/>
</dbReference>
<dbReference type="GO" id="GO:0005975">
    <property type="term" value="P:carbohydrate metabolic process"/>
    <property type="evidence" value="ECO:0007669"/>
    <property type="project" value="InterPro"/>
</dbReference>
<dbReference type="GO" id="GO:0005634">
    <property type="term" value="C:nucleus"/>
    <property type="evidence" value="ECO:0007669"/>
    <property type="project" value="TreeGrafter"/>
</dbReference>
<evidence type="ECO:0000256" key="2">
    <source>
        <dbReference type="ARBA" id="ARBA00022801"/>
    </source>
</evidence>
<keyword evidence="5" id="KW-1015">Disulfide bond</keyword>
<proteinExistence type="inferred from homology"/>
<evidence type="ECO:0000313" key="7">
    <source>
        <dbReference type="EMBL" id="WOL10045.1"/>
    </source>
</evidence>
<dbReference type="EMBL" id="CP136895">
    <property type="protein sequence ID" value="WOL10045.1"/>
    <property type="molecule type" value="Genomic_DNA"/>
</dbReference>
<dbReference type="GO" id="GO:0004557">
    <property type="term" value="F:alpha-galactosidase activity"/>
    <property type="evidence" value="ECO:0007669"/>
    <property type="project" value="UniProtKB-EC"/>
</dbReference>
<sequence length="922" mass="101236">MNCYVATLFCNCNSKLMYLFIISMTSRADENNRWASYARPGGWNDPDMLEVGNGGMSTEEYRSHFSIWALAKAPLLIGCDVRSISRDALEILSNSEVIAVNQDPLGVQGKKVVGGTTKSYHSIVQLDIRTAASHVPQGTESDHIVMFHNQDAEREPKHAASHSLLNSFVSCRKQYMEPQTIGGGDGGDDLDSAKEMRQQMEAAIAARRQSQRDLLSSLCPLVPDLVSSIDVSLRIISAFNGRSFSPTPNPNPKLPSDHHLPLTPRRRPLADAHLLPRTRPKPSPPSPRAEGSSPVGGDRLSVVRTMVAVCLLELVPFVEIDSAALLRRLENDQSSATPAEKAALADLGGDLGPISAVETALRRIAEENGGVQLEDFTVNGKSMLMIWAIDRNKLLKELPESSSHGQQPPTRPSSTEPSSSKGNNQVQGNGVDNTAMAMPSPSPDMWMGPPDAHLAGMPHMFPGTGGGVGPRGGRVMSMMGIPRMMGLAPLQRPLMGSGNSPGGSNTGMPKQRTEEDELKDLETLLNKKTFRELQMTKTGEELLDLIHRPTAKETAVAAKFKTKGGSQLKEYCSNLTKEDCRRQSGSFVACDKVHFRRIIAPHTDTNLGDCSFLDTCRHTKTCKYVHYELDQTPDAPIIMGPASLPPKELKPRRAEYCSEVELGEPQWINCDIRSFRMDILGKFGVIMADPPWDIHMELPYGTMADDEMRNLNVPVLQTDGLIFLWVTGRAMELGRECLELWGYERVEEIIWVKTNQLQRIIRTGRTGHWLNHSKEHCLVGIKGNPEVNRNIDTDVIVAEVRETSRKPDEMYPLLERISPRTRKLELFARMHNTHAGWLSLGNQLSGARLVDEGLRARFKAAYPDVEVQPLSPPRMTSAMDADSSASQLRAPSVGADQFMEPAAAGGYASVAKLVAADAEAAA</sequence>
<evidence type="ECO:0000256" key="6">
    <source>
        <dbReference type="SAM" id="MobiDB-lite"/>
    </source>
</evidence>